<dbReference type="RefSeq" id="WP_172156416.1">
    <property type="nucleotide sequence ID" value="NZ_CP053564.1"/>
</dbReference>
<dbReference type="PANTHER" id="PTHR11895">
    <property type="entry name" value="TRANSAMIDASE"/>
    <property type="match status" value="1"/>
</dbReference>
<keyword evidence="4" id="KW-1185">Reference proteome</keyword>
<feature type="domain" description="Amidase" evidence="2">
    <location>
        <begin position="26"/>
        <end position="451"/>
    </location>
</feature>
<reference evidence="3 4" key="1">
    <citation type="submission" date="2020-05" db="EMBL/GenBank/DDBJ databases">
        <authorList>
            <person name="Mo P."/>
        </authorList>
    </citation>
    <scope>NUCLEOTIDE SEQUENCE [LARGE SCALE GENOMIC DNA]</scope>
    <source>
        <strain evidence="3 4">Gen01</strain>
    </source>
</reference>
<dbReference type="PROSITE" id="PS00571">
    <property type="entry name" value="AMIDASES"/>
    <property type="match status" value="1"/>
</dbReference>
<dbReference type="InterPro" id="IPR023631">
    <property type="entry name" value="Amidase_dom"/>
</dbReference>
<organism evidence="3 4">
    <name type="scientific">Pseudonocardia broussonetiae</name>
    <dbReference type="NCBI Taxonomy" id="2736640"/>
    <lineage>
        <taxon>Bacteria</taxon>
        <taxon>Bacillati</taxon>
        <taxon>Actinomycetota</taxon>
        <taxon>Actinomycetes</taxon>
        <taxon>Pseudonocardiales</taxon>
        <taxon>Pseudonocardiaceae</taxon>
        <taxon>Pseudonocardia</taxon>
    </lineage>
</organism>
<evidence type="ECO:0000259" key="2">
    <source>
        <dbReference type="Pfam" id="PF01425"/>
    </source>
</evidence>
<dbReference type="Gene3D" id="3.90.1300.10">
    <property type="entry name" value="Amidase signature (AS) domain"/>
    <property type="match status" value="1"/>
</dbReference>
<dbReference type="InterPro" id="IPR000120">
    <property type="entry name" value="Amidase"/>
</dbReference>
<dbReference type="PANTHER" id="PTHR11895:SF7">
    <property type="entry name" value="GLUTAMYL-TRNA(GLN) AMIDOTRANSFERASE SUBUNIT A, MITOCHONDRIAL"/>
    <property type="match status" value="1"/>
</dbReference>
<evidence type="ECO:0000256" key="1">
    <source>
        <dbReference type="ARBA" id="ARBA00009199"/>
    </source>
</evidence>
<evidence type="ECO:0000313" key="3">
    <source>
        <dbReference type="EMBL" id="QJY45855.1"/>
    </source>
</evidence>
<evidence type="ECO:0000313" key="4">
    <source>
        <dbReference type="Proteomes" id="UP000505377"/>
    </source>
</evidence>
<proteinExistence type="inferred from homology"/>
<dbReference type="InterPro" id="IPR036928">
    <property type="entry name" value="AS_sf"/>
</dbReference>
<dbReference type="KEGG" id="pbro:HOP40_08610"/>
<comment type="similarity">
    <text evidence="1">Belongs to the amidase family.</text>
</comment>
<dbReference type="SUPFAM" id="SSF75304">
    <property type="entry name" value="Amidase signature (AS) enzymes"/>
    <property type="match status" value="1"/>
</dbReference>
<dbReference type="AlphaFoldDB" id="A0A6M6JFI1"/>
<accession>A0A6M6JFI1</accession>
<protein>
    <submittedName>
        <fullName evidence="3">Amidase</fullName>
    </submittedName>
</protein>
<sequence>MSDELSWMSATELAAQVRSGALSPTEIATAVLDRVERINPDLNAIIHIDRDQVVRDAAELTAAVARGDELGPLHGVPYTIKDLTNVAGLPTTFGMVPLKHNTATEDAVLVWRMREAGGLFLGKTNTPESGYYGGTDNHLFGPTHNPWKRGHSAGGSSGGAAAAVAAGLGPLAEGSDGAGSVRIPASLCGVVGLKPTTGVVPQTILAGRYYNWAYHGPITRTVADNALMLDVVAGPDHADPLSIPRVEQSYIAALSGGVSGLRVAFSPDLGLGCHVDPEVLAVCREVLPVLEGLGATVTDATPGWGPASEAMWNGIWVPGFASEHDLLDWESLHGQVDDNLIALMREGEALTGVDVGRADVFRGGMWDTWTRFMDDYDVLVSPTLCSATIPLDRFAPEWLDGASLREQLLDWLLTYPYNMLNNPAITVPAGFTADGRPVGLQIAARHHQDALALRVAANVEQARPWADRRPPV</sequence>
<dbReference type="GO" id="GO:0003824">
    <property type="term" value="F:catalytic activity"/>
    <property type="evidence" value="ECO:0007669"/>
    <property type="project" value="InterPro"/>
</dbReference>
<gene>
    <name evidence="3" type="ORF">HOP40_08610</name>
</gene>
<dbReference type="Proteomes" id="UP000505377">
    <property type="component" value="Chromosome"/>
</dbReference>
<dbReference type="EMBL" id="CP053564">
    <property type="protein sequence ID" value="QJY45855.1"/>
    <property type="molecule type" value="Genomic_DNA"/>
</dbReference>
<dbReference type="Pfam" id="PF01425">
    <property type="entry name" value="Amidase"/>
    <property type="match status" value="1"/>
</dbReference>
<name>A0A6M6JFI1_9PSEU</name>
<dbReference type="InterPro" id="IPR020556">
    <property type="entry name" value="Amidase_CS"/>
</dbReference>